<keyword evidence="10" id="KW-1185">Reference proteome</keyword>
<evidence type="ECO:0000259" key="7">
    <source>
        <dbReference type="Pfam" id="PF02687"/>
    </source>
</evidence>
<accession>A0A2A8D026</accession>
<feature type="transmembrane region" description="Helical" evidence="6">
    <location>
        <begin position="387"/>
        <end position="411"/>
    </location>
</feature>
<evidence type="ECO:0000256" key="6">
    <source>
        <dbReference type="SAM" id="Phobius"/>
    </source>
</evidence>
<organism evidence="9 10">
    <name type="scientific">Longibacter salinarum</name>
    <dbReference type="NCBI Taxonomy" id="1850348"/>
    <lineage>
        <taxon>Bacteria</taxon>
        <taxon>Pseudomonadati</taxon>
        <taxon>Rhodothermota</taxon>
        <taxon>Rhodothermia</taxon>
        <taxon>Rhodothermales</taxon>
        <taxon>Salisaetaceae</taxon>
        <taxon>Longibacter</taxon>
    </lineage>
</organism>
<dbReference type="PROSITE" id="PS51257">
    <property type="entry name" value="PROKAR_LIPOPROTEIN"/>
    <property type="match status" value="1"/>
</dbReference>
<evidence type="ECO:0000259" key="8">
    <source>
        <dbReference type="Pfam" id="PF12704"/>
    </source>
</evidence>
<keyword evidence="4 6" id="KW-1133">Transmembrane helix</keyword>
<keyword evidence="5 6" id="KW-0472">Membrane</keyword>
<evidence type="ECO:0000313" key="9">
    <source>
        <dbReference type="EMBL" id="PEN14285.1"/>
    </source>
</evidence>
<dbReference type="AlphaFoldDB" id="A0A2A8D026"/>
<feature type="domain" description="ABC3 transporter permease C-terminal" evidence="7">
    <location>
        <begin position="692"/>
        <end position="803"/>
    </location>
</feature>
<feature type="transmembrane region" description="Helical" evidence="6">
    <location>
        <begin position="440"/>
        <end position="459"/>
    </location>
</feature>
<dbReference type="Pfam" id="PF02687">
    <property type="entry name" value="FtsX"/>
    <property type="match status" value="2"/>
</dbReference>
<feature type="transmembrane region" description="Helical" evidence="6">
    <location>
        <begin position="685"/>
        <end position="708"/>
    </location>
</feature>
<dbReference type="EMBL" id="PDEQ01000002">
    <property type="protein sequence ID" value="PEN14285.1"/>
    <property type="molecule type" value="Genomic_DNA"/>
</dbReference>
<feature type="transmembrane region" description="Helical" evidence="6">
    <location>
        <begin position="340"/>
        <end position="367"/>
    </location>
</feature>
<comment type="subcellular location">
    <subcellularLocation>
        <location evidence="1">Cell membrane</location>
        <topology evidence="1">Multi-pass membrane protein</topology>
    </subcellularLocation>
</comment>
<dbReference type="Pfam" id="PF12704">
    <property type="entry name" value="MacB_PCD"/>
    <property type="match status" value="1"/>
</dbReference>
<evidence type="ECO:0000256" key="4">
    <source>
        <dbReference type="ARBA" id="ARBA00022989"/>
    </source>
</evidence>
<dbReference type="InterPro" id="IPR003838">
    <property type="entry name" value="ABC3_permease_C"/>
</dbReference>
<evidence type="ECO:0000256" key="2">
    <source>
        <dbReference type="ARBA" id="ARBA00022475"/>
    </source>
</evidence>
<reference evidence="9 10" key="1">
    <citation type="submission" date="2017-10" db="EMBL/GenBank/DDBJ databases">
        <title>Draft genome of Longibacter Salinarum.</title>
        <authorList>
            <person name="Goh K.M."/>
            <person name="Shamsir M.S."/>
            <person name="Lim S.W."/>
        </authorList>
    </citation>
    <scope>NUCLEOTIDE SEQUENCE [LARGE SCALE GENOMIC DNA]</scope>
    <source>
        <strain evidence="9 10">KCTC 52045</strain>
    </source>
</reference>
<feature type="transmembrane region" description="Helical" evidence="6">
    <location>
        <begin position="294"/>
        <end position="319"/>
    </location>
</feature>
<feature type="transmembrane region" description="Helical" evidence="6">
    <location>
        <begin position="740"/>
        <end position="762"/>
    </location>
</feature>
<gene>
    <name evidence="9" type="ORF">CRI94_04400</name>
</gene>
<dbReference type="GO" id="GO:0022857">
    <property type="term" value="F:transmembrane transporter activity"/>
    <property type="evidence" value="ECO:0007669"/>
    <property type="project" value="TreeGrafter"/>
</dbReference>
<feature type="domain" description="MacB-like periplasmic core" evidence="8">
    <location>
        <begin position="22"/>
        <end position="248"/>
    </location>
</feature>
<keyword evidence="3 6" id="KW-0812">Transmembrane</keyword>
<evidence type="ECO:0000313" key="10">
    <source>
        <dbReference type="Proteomes" id="UP000220102"/>
    </source>
</evidence>
<protein>
    <recommendedName>
        <fullName evidence="11">ABC transporter permease</fullName>
    </recommendedName>
</protein>
<keyword evidence="2" id="KW-1003">Cell membrane</keyword>
<feature type="transmembrane region" description="Helical" evidence="6">
    <location>
        <begin position="774"/>
        <end position="794"/>
    </location>
</feature>
<evidence type="ECO:0000256" key="3">
    <source>
        <dbReference type="ARBA" id="ARBA00022692"/>
    </source>
</evidence>
<evidence type="ECO:0000256" key="1">
    <source>
        <dbReference type="ARBA" id="ARBA00004651"/>
    </source>
</evidence>
<dbReference type="PANTHER" id="PTHR30572">
    <property type="entry name" value="MEMBRANE COMPONENT OF TRANSPORTER-RELATED"/>
    <property type="match status" value="1"/>
</dbReference>
<dbReference type="InterPro" id="IPR050250">
    <property type="entry name" value="Macrolide_Exporter_MacB"/>
</dbReference>
<proteinExistence type="predicted"/>
<name>A0A2A8D026_9BACT</name>
<sequence length="811" mass="87440">MVFHSLRSAVRMLMRSPMYASINLGGLGAGLACCLLAIAFVQHERQWEQHHDDAERIYRVISERGGELWSSVSFSRSAHDDPVAQLALPHQLEASIPEVERAAQFTILRGEEALDYIETPDGRRHVSPPRLVTNTGAAFADLFSFEKVSGAPLSQALEKPGSAVLTRPTAERYFADADPIGQTLTVHRGGGETSAFTVRSVIEEPPDDSRIQFGIATRVSVIDHSAAFQYVLLQKGAAPDALDEAIESAMTTVNPSLTEPDSDWEGARLQALTDVYLSAPTLYDRGPNRDIRSLWIFVGIAVLVLMITVINYANLGLALHAGRTQEIGARKAVGADDWQIATTFLAETLILAVASVPLAMALATVGLPVLNHVMATDISGAWLVEPTIISALAGVAALAGLVAGSYPTIVLSRKGVTDLLRPSMRPSGLAGRGWSMRHTLIALQFGTLILLGSVSLVAYQHLQSMETDELGYDPGGVVEVTSIQNDRQAYQRFRRLALQSSTVKAVGMGSAVPNDIEGHIAFAITSEDGDRRTFEAGASHAVDVHWCQAMGIEHSVVDSMIAQGDDAPVRWLINETASDLVKGDPVGATWSFQPEDPSATGFQIDGVIPDLHLVSKRHAIPPAVYRVFSNPPWAGNAVVRFRTSQTKDGMEHLREIWSSIRPDTPFAATFLTQQHEQFYAQERRFTLLAAGIGGLALLLAVVGLANLVGQLTQQRKREIGIRKALGASKTSILALLNREYLGIIAAAFLLGAPIAWVAVHRWLQSYAVATEIPVWPFVVTGTVAFLVAVATVTAHGMRAASVDPSAVLRAE</sequence>
<comment type="caution">
    <text evidence="9">The sequence shown here is derived from an EMBL/GenBank/DDBJ whole genome shotgun (WGS) entry which is preliminary data.</text>
</comment>
<dbReference type="Proteomes" id="UP000220102">
    <property type="component" value="Unassembled WGS sequence"/>
</dbReference>
<dbReference type="OrthoDB" id="8740261at2"/>
<dbReference type="PANTHER" id="PTHR30572:SF18">
    <property type="entry name" value="ABC-TYPE MACROLIDE FAMILY EXPORT SYSTEM PERMEASE COMPONENT 2"/>
    <property type="match status" value="1"/>
</dbReference>
<evidence type="ECO:0000256" key="5">
    <source>
        <dbReference type="ARBA" id="ARBA00023136"/>
    </source>
</evidence>
<evidence type="ECO:0008006" key="11">
    <source>
        <dbReference type="Google" id="ProtNLM"/>
    </source>
</evidence>
<dbReference type="InterPro" id="IPR025857">
    <property type="entry name" value="MacB_PCD"/>
</dbReference>
<dbReference type="GO" id="GO:0005886">
    <property type="term" value="C:plasma membrane"/>
    <property type="evidence" value="ECO:0007669"/>
    <property type="project" value="UniProtKB-SubCell"/>
</dbReference>
<feature type="domain" description="ABC3 transporter permease C-terminal" evidence="7">
    <location>
        <begin position="300"/>
        <end position="414"/>
    </location>
</feature>